<keyword evidence="3" id="KW-1185">Reference proteome</keyword>
<dbReference type="InParanoid" id="A0A482XT83"/>
<proteinExistence type="predicted"/>
<dbReference type="AlphaFoldDB" id="A0A482XT83"/>
<organism evidence="2 3">
    <name type="scientific">Laodelphax striatellus</name>
    <name type="common">Small brown planthopper</name>
    <name type="synonym">Delphax striatella</name>
    <dbReference type="NCBI Taxonomy" id="195883"/>
    <lineage>
        <taxon>Eukaryota</taxon>
        <taxon>Metazoa</taxon>
        <taxon>Ecdysozoa</taxon>
        <taxon>Arthropoda</taxon>
        <taxon>Hexapoda</taxon>
        <taxon>Insecta</taxon>
        <taxon>Pterygota</taxon>
        <taxon>Neoptera</taxon>
        <taxon>Paraneoptera</taxon>
        <taxon>Hemiptera</taxon>
        <taxon>Auchenorrhyncha</taxon>
        <taxon>Fulgoroidea</taxon>
        <taxon>Delphacidae</taxon>
        <taxon>Criomorphinae</taxon>
        <taxon>Laodelphax</taxon>
    </lineage>
</organism>
<accession>A0A482XT83</accession>
<dbReference type="Proteomes" id="UP000291343">
    <property type="component" value="Unassembled WGS sequence"/>
</dbReference>
<evidence type="ECO:0000313" key="3">
    <source>
        <dbReference type="Proteomes" id="UP000291343"/>
    </source>
</evidence>
<evidence type="ECO:0000313" key="2">
    <source>
        <dbReference type="EMBL" id="RZF49056.1"/>
    </source>
</evidence>
<name>A0A482XT83_LAOST</name>
<comment type="caution">
    <text evidence="2">The sequence shown here is derived from an EMBL/GenBank/DDBJ whole genome shotgun (WGS) entry which is preliminary data.</text>
</comment>
<dbReference type="EMBL" id="QKKF02000424">
    <property type="protein sequence ID" value="RZF49056.1"/>
    <property type="molecule type" value="Genomic_DNA"/>
</dbReference>
<evidence type="ECO:0000256" key="1">
    <source>
        <dbReference type="SAM" id="MobiDB-lite"/>
    </source>
</evidence>
<feature type="compositionally biased region" description="Basic and acidic residues" evidence="1">
    <location>
        <begin position="46"/>
        <end position="56"/>
    </location>
</feature>
<feature type="compositionally biased region" description="Polar residues" evidence="1">
    <location>
        <begin position="57"/>
        <end position="72"/>
    </location>
</feature>
<protein>
    <submittedName>
        <fullName evidence="2">Uncharacterized protein</fullName>
    </submittedName>
</protein>
<sequence>MVEESASINGQTVSQLREVSGDVDGFSSIQEIAAGSRGGQSYTAIEEVRSGTRGSRDLTSSRSSVDYNSSTDVAKAATEYRRSSSSSSAKLFAKPIGGSSPAGE</sequence>
<gene>
    <name evidence="2" type="ORF">LSTR_LSTR017318</name>
</gene>
<feature type="region of interest" description="Disordered" evidence="1">
    <location>
        <begin position="35"/>
        <end position="104"/>
    </location>
</feature>
<reference evidence="2 3" key="1">
    <citation type="journal article" date="2017" name="Gigascience">
        <title>Genome sequence of the small brown planthopper, Laodelphax striatellus.</title>
        <authorList>
            <person name="Zhu J."/>
            <person name="Jiang F."/>
            <person name="Wang X."/>
            <person name="Yang P."/>
            <person name="Bao Y."/>
            <person name="Zhao W."/>
            <person name="Wang W."/>
            <person name="Lu H."/>
            <person name="Wang Q."/>
            <person name="Cui N."/>
            <person name="Li J."/>
            <person name="Chen X."/>
            <person name="Luo L."/>
            <person name="Yu J."/>
            <person name="Kang L."/>
            <person name="Cui F."/>
        </authorList>
    </citation>
    <scope>NUCLEOTIDE SEQUENCE [LARGE SCALE GENOMIC DNA]</scope>
    <source>
        <strain evidence="2">Lst14</strain>
    </source>
</reference>